<gene>
    <name evidence="7" type="ORF">SAMN04488589_0884</name>
</gene>
<dbReference type="OrthoDB" id="8831at2157"/>
<comment type="function">
    <text evidence="5">Activates the tRNA-splicing ligase complex by facilitating the enzymatic turnover of catalytic subunit RtcB. Acts by promoting the guanylylation of RtcB, a key intermediate step in tRNA ligation. Can also alter the NTP specificity of RtcB such that ATP, dGTP or ITP is used efficiently.</text>
</comment>
<evidence type="ECO:0000256" key="3">
    <source>
        <dbReference type="ARBA" id="ARBA00022723"/>
    </source>
</evidence>
<dbReference type="GO" id="GO:0006388">
    <property type="term" value="P:tRNA splicing, via endonucleolytic cleavage and ligation"/>
    <property type="evidence" value="ECO:0007669"/>
    <property type="project" value="UniProtKB-UniRule"/>
</dbReference>
<dbReference type="Proteomes" id="UP000199259">
    <property type="component" value="Unassembled WGS sequence"/>
</dbReference>
<comment type="similarity">
    <text evidence="1 5">Belongs to the archease family.</text>
</comment>
<dbReference type="InterPro" id="IPR022952">
    <property type="entry name" value="Archease_arc"/>
</dbReference>
<comment type="caution">
    <text evidence="7">The sequence shown here is derived from an EMBL/GenBank/DDBJ whole genome shotgun (WGS) entry which is preliminary data.</text>
</comment>
<evidence type="ECO:0000313" key="7">
    <source>
        <dbReference type="EMBL" id="SDF56097.1"/>
    </source>
</evidence>
<evidence type="ECO:0000256" key="4">
    <source>
        <dbReference type="ARBA" id="ARBA00022837"/>
    </source>
</evidence>
<feature type="domain" description="Archease" evidence="6">
    <location>
        <begin position="5"/>
        <end position="144"/>
    </location>
</feature>
<evidence type="ECO:0000256" key="2">
    <source>
        <dbReference type="ARBA" id="ARBA00022694"/>
    </source>
</evidence>
<evidence type="ECO:0000256" key="5">
    <source>
        <dbReference type="HAMAP-Rule" id="MF_01222"/>
    </source>
</evidence>
<dbReference type="GO" id="GO:0005509">
    <property type="term" value="F:calcium ion binding"/>
    <property type="evidence" value="ECO:0007669"/>
    <property type="project" value="UniProtKB-UniRule"/>
</dbReference>
<dbReference type="Gene3D" id="3.55.10.10">
    <property type="entry name" value="Archease domain"/>
    <property type="match status" value="1"/>
</dbReference>
<sequence>MDIDYEYLEHTADVRFRAYGKTLEQAFENAALAMLNVMVETDSINNTLSIDIELTSFDLDSLLFDWLSEILFVFEVDEMVFGRVEVNKITVDGDDEQCSLEATLYGETIDLSVHVFDTEVKAATYNDMRIEKSDDGWTIQATVDT</sequence>
<evidence type="ECO:0000313" key="8">
    <source>
        <dbReference type="Proteomes" id="UP000199259"/>
    </source>
</evidence>
<dbReference type="Pfam" id="PF01951">
    <property type="entry name" value="Archease"/>
    <property type="match status" value="1"/>
</dbReference>
<proteinExistence type="inferred from homology"/>
<dbReference type="InterPro" id="IPR036820">
    <property type="entry name" value="Archease_dom_sf"/>
</dbReference>
<dbReference type="NCBIfam" id="NF001617">
    <property type="entry name" value="PRK00407.1"/>
    <property type="match status" value="1"/>
</dbReference>
<accession>A0A7Z7AVF5</accession>
<keyword evidence="8" id="KW-1185">Reference proteome</keyword>
<keyword evidence="4 5" id="KW-0106">Calcium</keyword>
<organism evidence="7 8">
    <name type="scientific">Methanolobus vulcani</name>
    <dbReference type="NCBI Taxonomy" id="38026"/>
    <lineage>
        <taxon>Archaea</taxon>
        <taxon>Methanobacteriati</taxon>
        <taxon>Methanobacteriota</taxon>
        <taxon>Stenosarchaea group</taxon>
        <taxon>Methanomicrobia</taxon>
        <taxon>Methanosarcinales</taxon>
        <taxon>Methanosarcinaceae</taxon>
        <taxon>Methanolobus</taxon>
    </lineage>
</organism>
<evidence type="ECO:0000259" key="6">
    <source>
        <dbReference type="Pfam" id="PF01951"/>
    </source>
</evidence>
<feature type="binding site" evidence="5">
    <location>
        <position position="145"/>
    </location>
    <ligand>
        <name>Ca(2+)</name>
        <dbReference type="ChEBI" id="CHEBI:29108"/>
    </ligand>
</feature>
<feature type="binding site" evidence="5">
    <location>
        <position position="13"/>
    </location>
    <ligand>
        <name>Ca(2+)</name>
        <dbReference type="ChEBI" id="CHEBI:29108"/>
    </ligand>
</feature>
<dbReference type="InterPro" id="IPR023572">
    <property type="entry name" value="Archease_dom"/>
</dbReference>
<dbReference type="HAMAP" id="MF_01222">
    <property type="entry name" value="Archease_arch"/>
    <property type="match status" value="1"/>
</dbReference>
<feature type="binding site" evidence="5">
    <location>
        <position position="144"/>
    </location>
    <ligand>
        <name>Ca(2+)</name>
        <dbReference type="ChEBI" id="CHEBI:29108"/>
    </ligand>
</feature>
<protein>
    <recommendedName>
        <fullName evidence="5">Protein archease</fullName>
    </recommendedName>
</protein>
<name>A0A7Z7AVF5_9EURY</name>
<keyword evidence="2 5" id="KW-0819">tRNA processing</keyword>
<dbReference type="PANTHER" id="PTHR12682">
    <property type="entry name" value="ARCHEASE"/>
    <property type="match status" value="1"/>
</dbReference>
<keyword evidence="3 5" id="KW-0479">Metal-binding</keyword>
<dbReference type="EMBL" id="FNCA01000002">
    <property type="protein sequence ID" value="SDF56097.1"/>
    <property type="molecule type" value="Genomic_DNA"/>
</dbReference>
<dbReference type="SUPFAM" id="SSF69819">
    <property type="entry name" value="MTH1598-like"/>
    <property type="match status" value="1"/>
</dbReference>
<dbReference type="PANTHER" id="PTHR12682:SF11">
    <property type="entry name" value="PROTEIN ARCHEASE"/>
    <property type="match status" value="1"/>
</dbReference>
<dbReference type="InterPro" id="IPR002804">
    <property type="entry name" value="Archease"/>
</dbReference>
<dbReference type="AlphaFoldDB" id="A0A7Z7AVF5"/>
<evidence type="ECO:0000256" key="1">
    <source>
        <dbReference type="ARBA" id="ARBA00007963"/>
    </source>
</evidence>
<reference evidence="7 8" key="1">
    <citation type="submission" date="2016-10" db="EMBL/GenBank/DDBJ databases">
        <authorList>
            <person name="Varghese N."/>
            <person name="Submissions S."/>
        </authorList>
    </citation>
    <scope>NUCLEOTIDE SEQUENCE [LARGE SCALE GENOMIC DNA]</scope>
    <source>
        <strain evidence="7 8">PL 12/M</strain>
    </source>
</reference>